<reference evidence="4" key="1">
    <citation type="journal article" date="2014" name="Int. J. Syst. Evol. Microbiol.">
        <title>Complete genome sequence of Corynebacterium casei LMG S-19264T (=DSM 44701T), isolated from a smear-ripened cheese.</title>
        <authorList>
            <consortium name="US DOE Joint Genome Institute (JGI-PGF)"/>
            <person name="Walter F."/>
            <person name="Albersmeier A."/>
            <person name="Kalinowski J."/>
            <person name="Ruckert C."/>
        </authorList>
    </citation>
    <scope>NUCLEOTIDE SEQUENCE</scope>
    <source>
        <strain evidence="4">KCTC 12870</strain>
    </source>
</reference>
<evidence type="ECO:0000256" key="3">
    <source>
        <dbReference type="ARBA" id="ARBA00022842"/>
    </source>
</evidence>
<dbReference type="Gene3D" id="3.40.50.1000">
    <property type="entry name" value="HAD superfamily/HAD-like"/>
    <property type="match status" value="1"/>
</dbReference>
<comment type="cofactor">
    <cofactor evidence="1">
        <name>Mg(2+)</name>
        <dbReference type="ChEBI" id="CHEBI:18420"/>
    </cofactor>
</comment>
<evidence type="ECO:0008006" key="6">
    <source>
        <dbReference type="Google" id="ProtNLM"/>
    </source>
</evidence>
<keyword evidence="2" id="KW-0378">Hydrolase</keyword>
<dbReference type="PRINTS" id="PR00413">
    <property type="entry name" value="HADHALOGNASE"/>
</dbReference>
<name>A0A8J3DI83_9BACT</name>
<dbReference type="Proteomes" id="UP000642829">
    <property type="component" value="Unassembled WGS sequence"/>
</dbReference>
<evidence type="ECO:0000256" key="1">
    <source>
        <dbReference type="ARBA" id="ARBA00001946"/>
    </source>
</evidence>
<reference evidence="4" key="2">
    <citation type="submission" date="2020-09" db="EMBL/GenBank/DDBJ databases">
        <authorList>
            <person name="Sun Q."/>
            <person name="Kim S."/>
        </authorList>
    </citation>
    <scope>NUCLEOTIDE SEQUENCE</scope>
    <source>
        <strain evidence="4">KCTC 12870</strain>
    </source>
</reference>
<evidence type="ECO:0000256" key="2">
    <source>
        <dbReference type="ARBA" id="ARBA00022801"/>
    </source>
</evidence>
<dbReference type="Gene3D" id="1.10.150.520">
    <property type="match status" value="1"/>
</dbReference>
<dbReference type="GO" id="GO:0044281">
    <property type="term" value="P:small molecule metabolic process"/>
    <property type="evidence" value="ECO:0007669"/>
    <property type="project" value="UniProtKB-ARBA"/>
</dbReference>
<gene>
    <name evidence="4" type="ORF">GCM10007047_20500</name>
</gene>
<evidence type="ECO:0000313" key="5">
    <source>
        <dbReference type="Proteomes" id="UP000642829"/>
    </source>
</evidence>
<proteinExistence type="predicted"/>
<sequence length="157" mass="17237">MLERLTETLNQSAEELLVRFVDDFPSYFQVERSNQQLLAQLKNRGIRIALLTNGGPMQRPKLAAAGLTHYFEDACILISKETGFAKPTFEAFSKLSDVIGLSAENILFVGDHIGNDIAGAHAAGLQTAWVSQGAELTGAIEPDLIIRNSLFEIIDYL</sequence>
<accession>A0A8J3DI83</accession>
<dbReference type="InterPro" id="IPR006439">
    <property type="entry name" value="HAD-SF_hydro_IA"/>
</dbReference>
<dbReference type="AlphaFoldDB" id="A0A8J3DI83"/>
<dbReference type="GO" id="GO:0016787">
    <property type="term" value="F:hydrolase activity"/>
    <property type="evidence" value="ECO:0007669"/>
    <property type="project" value="UniProtKB-KW"/>
</dbReference>
<dbReference type="NCBIfam" id="TIGR01549">
    <property type="entry name" value="HAD-SF-IA-v1"/>
    <property type="match status" value="1"/>
</dbReference>
<protein>
    <recommendedName>
        <fullName evidence="6">HAD family hydrolase</fullName>
    </recommendedName>
</protein>
<dbReference type="InterPro" id="IPR023214">
    <property type="entry name" value="HAD_sf"/>
</dbReference>
<keyword evidence="5" id="KW-1185">Reference proteome</keyword>
<dbReference type="Pfam" id="PF00702">
    <property type="entry name" value="Hydrolase"/>
    <property type="match status" value="1"/>
</dbReference>
<keyword evidence="3" id="KW-0460">Magnesium</keyword>
<organism evidence="4 5">
    <name type="scientific">Cerasicoccus arenae</name>
    <dbReference type="NCBI Taxonomy" id="424488"/>
    <lineage>
        <taxon>Bacteria</taxon>
        <taxon>Pseudomonadati</taxon>
        <taxon>Verrucomicrobiota</taxon>
        <taxon>Opitutia</taxon>
        <taxon>Puniceicoccales</taxon>
        <taxon>Cerasicoccaceae</taxon>
        <taxon>Cerasicoccus</taxon>
    </lineage>
</organism>
<dbReference type="EMBL" id="BMXG01000011">
    <property type="protein sequence ID" value="GHC03739.1"/>
    <property type="molecule type" value="Genomic_DNA"/>
</dbReference>
<dbReference type="PANTHER" id="PTHR46470">
    <property type="entry name" value="N-ACYLNEURAMINATE-9-PHOSPHATASE"/>
    <property type="match status" value="1"/>
</dbReference>
<dbReference type="InterPro" id="IPR036412">
    <property type="entry name" value="HAD-like_sf"/>
</dbReference>
<comment type="caution">
    <text evidence="4">The sequence shown here is derived from an EMBL/GenBank/DDBJ whole genome shotgun (WGS) entry which is preliminary data.</text>
</comment>
<evidence type="ECO:0000313" key="4">
    <source>
        <dbReference type="EMBL" id="GHC03739.1"/>
    </source>
</evidence>
<dbReference type="InterPro" id="IPR051400">
    <property type="entry name" value="HAD-like_hydrolase"/>
</dbReference>
<dbReference type="SUPFAM" id="SSF56784">
    <property type="entry name" value="HAD-like"/>
    <property type="match status" value="1"/>
</dbReference>